<evidence type="ECO:0000313" key="1">
    <source>
        <dbReference type="EMBL" id="CAE6404943.1"/>
    </source>
</evidence>
<comment type="caution">
    <text evidence="1">The sequence shown here is derived from an EMBL/GenBank/DDBJ whole genome shotgun (WGS) entry which is preliminary data.</text>
</comment>
<organism evidence="1 2">
    <name type="scientific">Rhizoctonia solani</name>
    <dbReference type="NCBI Taxonomy" id="456999"/>
    <lineage>
        <taxon>Eukaryota</taxon>
        <taxon>Fungi</taxon>
        <taxon>Dikarya</taxon>
        <taxon>Basidiomycota</taxon>
        <taxon>Agaricomycotina</taxon>
        <taxon>Agaricomycetes</taxon>
        <taxon>Cantharellales</taxon>
        <taxon>Ceratobasidiaceae</taxon>
        <taxon>Rhizoctonia</taxon>
    </lineage>
</organism>
<evidence type="ECO:0000313" key="2">
    <source>
        <dbReference type="Proteomes" id="UP000663843"/>
    </source>
</evidence>
<proteinExistence type="predicted"/>
<gene>
    <name evidence="1" type="ORF">RDB_LOCUS38970</name>
</gene>
<dbReference type="EMBL" id="CAJMWT010001488">
    <property type="protein sequence ID" value="CAE6404943.1"/>
    <property type="molecule type" value="Genomic_DNA"/>
</dbReference>
<name>A0A8H2WSD7_9AGAM</name>
<dbReference type="AlphaFoldDB" id="A0A8H2WSD7"/>
<accession>A0A8H2WSD7</accession>
<reference evidence="1" key="1">
    <citation type="submission" date="2021-01" db="EMBL/GenBank/DDBJ databases">
        <authorList>
            <person name="Kaushik A."/>
        </authorList>
    </citation>
    <scope>NUCLEOTIDE SEQUENCE</scope>
    <source>
        <strain evidence="1">AG2-2IIIB</strain>
    </source>
</reference>
<sequence>MSLRVPRYISPADIKQWEDLDEDLEETAIAYLESCLNLEFLSVDPLKLDELINRMDQRLNSFEELVTRRLSLARLSMSRLRNKHACSIHRLPDELLSRIFEFAVNLYDVEESYHLSFQHRIQVIYRNLHSLLGVCTAWRRVGISYCTLWSLVPIICNPNGRFMPTAAQLSLERAAGTKLHLVAELNGKRYDMQNHVGDILARFSPRFGTVNLYADSMPPIRVAVKKLVESVRDTTNCLSGLSLCHQRPDKFTPRGIDDIYGQSEQREFNRLIEPLQVLRLCGLKIYFGGLLFRNLTELRLQDMWAGRITDVQDFLWSLSSSSQLRLLEIISIFYYPNEPDAAPRSYHFPINLPALELLYLEDLYKDSLDLILGSIAPGSHHTTLHLTGKCIRTYPPRDGEVLGFHDSKLRDFKIDTLMIGYNLGSHEAALRPLLELVPRVTSLYLDCLALTPSVLRPIINPAGLNDKGAAVAFPRLHKLYIGHSYFLDMSVLHTLKEVVASHPIKELGLGLGLNEHTPDGDIHHHIQYPHEKLDAFREWFLKTVPKVVWLPGNNSSKPYAYEFQNEVWQL</sequence>
<evidence type="ECO:0008006" key="3">
    <source>
        <dbReference type="Google" id="ProtNLM"/>
    </source>
</evidence>
<protein>
    <recommendedName>
        <fullName evidence="3">F-box domain-containing protein</fullName>
    </recommendedName>
</protein>
<dbReference type="Proteomes" id="UP000663843">
    <property type="component" value="Unassembled WGS sequence"/>
</dbReference>